<dbReference type="InterPro" id="IPR011990">
    <property type="entry name" value="TPR-like_helical_dom_sf"/>
</dbReference>
<dbReference type="SUPFAM" id="SSF52540">
    <property type="entry name" value="P-loop containing nucleoside triphosphate hydrolases"/>
    <property type="match status" value="1"/>
</dbReference>
<organism evidence="2 3">
    <name type="scientific">Streptomyces atriruber</name>
    <dbReference type="NCBI Taxonomy" id="545121"/>
    <lineage>
        <taxon>Bacteria</taxon>
        <taxon>Bacillati</taxon>
        <taxon>Actinomycetota</taxon>
        <taxon>Actinomycetes</taxon>
        <taxon>Kitasatosporales</taxon>
        <taxon>Streptomycetaceae</taxon>
        <taxon>Streptomyces</taxon>
    </lineage>
</organism>
<proteinExistence type="predicted"/>
<name>A0ABV3BJD5_9ACTN</name>
<dbReference type="Gene3D" id="1.25.40.10">
    <property type="entry name" value="Tetratricopeptide repeat domain"/>
    <property type="match status" value="3"/>
</dbReference>
<dbReference type="InterPro" id="IPR027417">
    <property type="entry name" value="P-loop_NTPase"/>
</dbReference>
<dbReference type="Pfam" id="PF00931">
    <property type="entry name" value="NB-ARC"/>
    <property type="match status" value="1"/>
</dbReference>
<dbReference type="Pfam" id="PF13374">
    <property type="entry name" value="TPR_10"/>
    <property type="match status" value="2"/>
</dbReference>
<comment type="caution">
    <text evidence="2">The sequence shown here is derived from an EMBL/GenBank/DDBJ whole genome shotgun (WGS) entry which is preliminary data.</text>
</comment>
<dbReference type="Proteomes" id="UP001551176">
    <property type="component" value="Unassembled WGS sequence"/>
</dbReference>
<keyword evidence="3" id="KW-1185">Reference proteome</keyword>
<evidence type="ECO:0000259" key="1">
    <source>
        <dbReference type="Pfam" id="PF00931"/>
    </source>
</evidence>
<evidence type="ECO:0000313" key="2">
    <source>
        <dbReference type="EMBL" id="MEU6821113.1"/>
    </source>
</evidence>
<evidence type="ECO:0000313" key="3">
    <source>
        <dbReference type="Proteomes" id="UP001551176"/>
    </source>
</evidence>
<gene>
    <name evidence="2" type="ORF">ABZ921_10820</name>
</gene>
<sequence>MLPREAHHFQDRAAIRELDHAVGPASTAVCHVLVGMGGVGKTQLAAHQARRAWAAGELDLLLWISANTRAAIISTYAQAAGEILDADPTNSEYAARAFLAWLEPKPSSSRYRWLVVLDDVADPADLRGLWPPASPDGRILVTTRRRDAALIGSGYRSLPVGLFTSTEAAAYLSTALASHGRSEPLTALAALSDDLGRLPLALSQAIAYLIDADLDCATYRTLLSDRAQTLADLLPDCSGLPDDQPVTVTAAWSLSVDRADRLAPAGVGLPVLRLAAALDPNGIPASVLTSPPALAYLGEHSTDGTDSSGQAGSHAVTVQHVRRALRVLHRLSLIDHDPGNPDVAVRVHQLIQRTTREALDPRQCDRLAHAAADALTSIWPVREDDVSLAHALRANTQALTAHAEDVLYQPQGVHALLFRAGKSLGQAGQVSSAVNHFEHLASKADRRLGPDHPDTFNARHNISWGQGMAGYPAAAVTGFARLLVDLERVWGTSHPSILVARQSLAHWRGQAGDASGAATEFAQLLVDSAHVLGPSHTQTILARSHLARWRGETGDTAAAVADFSQLLSDQEQLFGQDDPRTLITRHNLAAWTAKDGNVPEALTAFAPLLADMERVLGAGHPDTLFTRHCYAHWRAVAGDTAIAATDLSQLLSVQVRTLGSDHPHTLTTRLDLAACRGAAGDVADALSSFARLLARQERLLGPDHSHTLYTRHCRAHWLGVSGNTKAATKEFAQLLMDRDQLLGQDHPDTVYTRRCLTQWRGVAKGSASAIAALNQILANGEQALGPHRHQILNNPYNYYYWGEVQPFSGCATWMCEGCLRLRYGET</sequence>
<feature type="domain" description="NB-ARC" evidence="1">
    <location>
        <begin position="32"/>
        <end position="153"/>
    </location>
</feature>
<dbReference type="PANTHER" id="PTHR46082:SF6">
    <property type="entry name" value="AAA+ ATPASE DOMAIN-CONTAINING PROTEIN-RELATED"/>
    <property type="match status" value="1"/>
</dbReference>
<dbReference type="InterPro" id="IPR053137">
    <property type="entry name" value="NLR-like"/>
</dbReference>
<dbReference type="SUPFAM" id="SSF48452">
    <property type="entry name" value="TPR-like"/>
    <property type="match status" value="3"/>
</dbReference>
<dbReference type="Gene3D" id="3.40.50.300">
    <property type="entry name" value="P-loop containing nucleotide triphosphate hydrolases"/>
    <property type="match status" value="1"/>
</dbReference>
<dbReference type="PRINTS" id="PR00364">
    <property type="entry name" value="DISEASERSIST"/>
</dbReference>
<reference evidence="2 3" key="1">
    <citation type="submission" date="2024-06" db="EMBL/GenBank/DDBJ databases">
        <title>The Natural Products Discovery Center: Release of the First 8490 Sequenced Strains for Exploring Actinobacteria Biosynthetic Diversity.</title>
        <authorList>
            <person name="Kalkreuter E."/>
            <person name="Kautsar S.A."/>
            <person name="Yang D."/>
            <person name="Bader C.D."/>
            <person name="Teijaro C.N."/>
            <person name="Fluegel L."/>
            <person name="Davis C.M."/>
            <person name="Simpson J.R."/>
            <person name="Lauterbach L."/>
            <person name="Steele A.D."/>
            <person name="Gui C."/>
            <person name="Meng S."/>
            <person name="Li G."/>
            <person name="Viehrig K."/>
            <person name="Ye F."/>
            <person name="Su P."/>
            <person name="Kiefer A.F."/>
            <person name="Nichols A."/>
            <person name="Cepeda A.J."/>
            <person name="Yan W."/>
            <person name="Fan B."/>
            <person name="Jiang Y."/>
            <person name="Adhikari A."/>
            <person name="Zheng C.-J."/>
            <person name="Schuster L."/>
            <person name="Cowan T.M."/>
            <person name="Smanski M.J."/>
            <person name="Chevrette M.G."/>
            <person name="De Carvalho L.P.S."/>
            <person name="Shen B."/>
        </authorList>
    </citation>
    <scope>NUCLEOTIDE SEQUENCE [LARGE SCALE GENOMIC DNA]</scope>
    <source>
        <strain evidence="2 3">NPDC046838</strain>
    </source>
</reference>
<dbReference type="EMBL" id="JBEYXV010000004">
    <property type="protein sequence ID" value="MEU6821113.1"/>
    <property type="molecule type" value="Genomic_DNA"/>
</dbReference>
<dbReference type="InterPro" id="IPR002182">
    <property type="entry name" value="NB-ARC"/>
</dbReference>
<dbReference type="PANTHER" id="PTHR46082">
    <property type="entry name" value="ATP/GTP-BINDING PROTEIN-RELATED"/>
    <property type="match status" value="1"/>
</dbReference>
<protein>
    <submittedName>
        <fullName evidence="2">Tetratricopeptide repeat protein</fullName>
    </submittedName>
</protein>
<accession>A0ABV3BJD5</accession>